<evidence type="ECO:0000313" key="3">
    <source>
        <dbReference type="Proteomes" id="UP000634136"/>
    </source>
</evidence>
<evidence type="ECO:0000256" key="1">
    <source>
        <dbReference type="SAM" id="Phobius"/>
    </source>
</evidence>
<dbReference type="PANTHER" id="PTHR44067">
    <property type="entry name" value="S-ADENOSYL-L-METHIONINE-DEPENDENT METHYLTRANSFERASE SUPERFAMILY PROTEIN-RELATED"/>
    <property type="match status" value="1"/>
</dbReference>
<comment type="caution">
    <text evidence="2">The sequence shown here is derived from an EMBL/GenBank/DDBJ whole genome shotgun (WGS) entry which is preliminary data.</text>
</comment>
<dbReference type="SUPFAM" id="SSF53335">
    <property type="entry name" value="S-adenosyl-L-methionine-dependent methyltransferases"/>
    <property type="match status" value="1"/>
</dbReference>
<evidence type="ECO:0000313" key="2">
    <source>
        <dbReference type="EMBL" id="KAF7801273.1"/>
    </source>
</evidence>
<keyword evidence="1" id="KW-0472">Membrane</keyword>
<accession>A0A834VX76</accession>
<keyword evidence="3" id="KW-1185">Reference proteome</keyword>
<dbReference type="OrthoDB" id="2013972at2759"/>
<dbReference type="InterPro" id="IPR029063">
    <property type="entry name" value="SAM-dependent_MTases_sf"/>
</dbReference>
<dbReference type="EMBL" id="JAAIUW010000013">
    <property type="protein sequence ID" value="KAF7801273.1"/>
    <property type="molecule type" value="Genomic_DNA"/>
</dbReference>
<name>A0A834VX76_9FABA</name>
<dbReference type="InterPro" id="IPR053223">
    <property type="entry name" value="Prob_Methyltransferase"/>
</dbReference>
<keyword evidence="1" id="KW-0812">Transmembrane</keyword>
<sequence length="394" mass="45028">MGNKGYDDDDEWSHGQNKYKMMKLLLLLTILTNLFTIYIFILPHHPENSIMKAQLEGSLSVIQELHQKLDSTNMLVQALLIELTTRQQEHQQPYSSSYKVNNDDDGPQKLAFGYANNCLMRMKQELKEFMSYEVGGECLVGDVFAEKLMLKGCHLLPPRRCHPKSPTNYPDPKPLPESLWALIPPHTLTTWDSFPCKTYQQCLKTIHHHLQNDDKRWLNDDDELLGGLNFGINQVLSTKPNGTIRIGLDINGERATGNFAARMMQESVTIITTTFNSDAPFSHFIASRGLVPLHIKLSQRLPFFENTLDIVHSGENGLGNWMQESVLEYALYDVFRVLRPGGLLWLDHFFCLSSHINTTYSLIVAQVGFKSLRWHNGEGRHQCYISALLEKPKL</sequence>
<proteinExistence type="predicted"/>
<feature type="transmembrane region" description="Helical" evidence="1">
    <location>
        <begin position="24"/>
        <end position="42"/>
    </location>
</feature>
<reference evidence="2" key="1">
    <citation type="submission" date="2020-09" db="EMBL/GenBank/DDBJ databases">
        <title>Genome-Enabled Discovery of Anthraquinone Biosynthesis in Senna tora.</title>
        <authorList>
            <person name="Kang S.-H."/>
            <person name="Pandey R.P."/>
            <person name="Lee C.-M."/>
            <person name="Sim J.-S."/>
            <person name="Jeong J.-T."/>
            <person name="Choi B.-S."/>
            <person name="Jung M."/>
            <person name="Ginzburg D."/>
            <person name="Zhao K."/>
            <person name="Won S.Y."/>
            <person name="Oh T.-J."/>
            <person name="Yu Y."/>
            <person name="Kim N.-H."/>
            <person name="Lee O.R."/>
            <person name="Lee T.-H."/>
            <person name="Bashyal P."/>
            <person name="Kim T.-S."/>
            <person name="Lee W.-H."/>
            <person name="Kawkins C."/>
            <person name="Kim C.-K."/>
            <person name="Kim J.S."/>
            <person name="Ahn B.O."/>
            <person name="Rhee S.Y."/>
            <person name="Sohng J.K."/>
        </authorList>
    </citation>
    <scope>NUCLEOTIDE SEQUENCE</scope>
    <source>
        <tissue evidence="2">Leaf</tissue>
    </source>
</reference>
<keyword evidence="1" id="KW-1133">Transmembrane helix</keyword>
<gene>
    <name evidence="2" type="ORF">G2W53_040384</name>
</gene>
<dbReference type="PANTHER" id="PTHR44067:SF10">
    <property type="entry name" value="S-ADENOSYL-L-METHIONINE-DEPENDENT METHYLTRANSFERASE SUPERFAMILY PROTEIN"/>
    <property type="match status" value="1"/>
</dbReference>
<dbReference type="Proteomes" id="UP000634136">
    <property type="component" value="Unassembled WGS sequence"/>
</dbReference>
<organism evidence="2 3">
    <name type="scientific">Senna tora</name>
    <dbReference type="NCBI Taxonomy" id="362788"/>
    <lineage>
        <taxon>Eukaryota</taxon>
        <taxon>Viridiplantae</taxon>
        <taxon>Streptophyta</taxon>
        <taxon>Embryophyta</taxon>
        <taxon>Tracheophyta</taxon>
        <taxon>Spermatophyta</taxon>
        <taxon>Magnoliopsida</taxon>
        <taxon>eudicotyledons</taxon>
        <taxon>Gunneridae</taxon>
        <taxon>Pentapetalae</taxon>
        <taxon>rosids</taxon>
        <taxon>fabids</taxon>
        <taxon>Fabales</taxon>
        <taxon>Fabaceae</taxon>
        <taxon>Caesalpinioideae</taxon>
        <taxon>Cassia clade</taxon>
        <taxon>Senna</taxon>
    </lineage>
</organism>
<protein>
    <submittedName>
        <fullName evidence="2">Putative ATRAD3</fullName>
    </submittedName>
</protein>
<dbReference type="AlphaFoldDB" id="A0A834VX76"/>